<proteinExistence type="inferred from homology"/>
<evidence type="ECO:0000256" key="1">
    <source>
        <dbReference type="ARBA" id="ARBA00038101"/>
    </source>
</evidence>
<evidence type="ECO:0000313" key="3">
    <source>
        <dbReference type="EMBL" id="OAQ23604.1"/>
    </source>
</evidence>
<dbReference type="Pfam" id="PF08238">
    <property type="entry name" value="Sel1"/>
    <property type="match status" value="7"/>
</dbReference>
<dbReference type="OrthoDB" id="2384430at2759"/>
<protein>
    <submittedName>
        <fullName evidence="3">HCP-like protein</fullName>
    </submittedName>
</protein>
<reference evidence="3 4" key="1">
    <citation type="submission" date="2016-05" db="EMBL/GenBank/DDBJ databases">
        <title>Genome sequencing reveals origins of a unique bacterial endosymbiosis in the earliest lineages of terrestrial Fungi.</title>
        <authorList>
            <consortium name="DOE Joint Genome Institute"/>
            <person name="Uehling J."/>
            <person name="Gryganskyi A."/>
            <person name="Hameed K."/>
            <person name="Tschaplinski T."/>
            <person name="Misztal P."/>
            <person name="Wu S."/>
            <person name="Desiro A."/>
            <person name="Vande Pol N."/>
            <person name="Du Z.-Y."/>
            <person name="Zienkiewicz A."/>
            <person name="Zienkiewicz K."/>
            <person name="Morin E."/>
            <person name="Tisserant E."/>
            <person name="Splivallo R."/>
            <person name="Hainaut M."/>
            <person name="Henrissat B."/>
            <person name="Ohm R."/>
            <person name="Kuo A."/>
            <person name="Yan J."/>
            <person name="Lipzen A."/>
            <person name="Nolan M."/>
            <person name="Labutti K."/>
            <person name="Barry K."/>
            <person name="Goldstein A."/>
            <person name="Labbe J."/>
            <person name="Schadt C."/>
            <person name="Tuskan G."/>
            <person name="Grigoriev I."/>
            <person name="Martin F."/>
            <person name="Vilgalys R."/>
            <person name="Bonito G."/>
        </authorList>
    </citation>
    <scope>NUCLEOTIDE SEQUENCE [LARGE SCALE GENOMIC DNA]</scope>
    <source>
        <strain evidence="3 4">AG-77</strain>
    </source>
</reference>
<evidence type="ECO:0000256" key="2">
    <source>
        <dbReference type="SAM" id="MobiDB-lite"/>
    </source>
</evidence>
<gene>
    <name evidence="3" type="ORF">K457DRAFT_1884173</name>
</gene>
<feature type="region of interest" description="Disordered" evidence="2">
    <location>
        <begin position="128"/>
        <end position="170"/>
    </location>
</feature>
<dbReference type="Gene3D" id="1.25.40.10">
    <property type="entry name" value="Tetratricopeptide repeat domain"/>
    <property type="match status" value="3"/>
</dbReference>
<keyword evidence="4" id="KW-1185">Reference proteome</keyword>
<dbReference type="SMART" id="SM00671">
    <property type="entry name" value="SEL1"/>
    <property type="match status" value="7"/>
</dbReference>
<dbReference type="InterPro" id="IPR011990">
    <property type="entry name" value="TPR-like_helical_dom_sf"/>
</dbReference>
<organism evidence="3 4">
    <name type="scientific">Linnemannia elongata AG-77</name>
    <dbReference type="NCBI Taxonomy" id="1314771"/>
    <lineage>
        <taxon>Eukaryota</taxon>
        <taxon>Fungi</taxon>
        <taxon>Fungi incertae sedis</taxon>
        <taxon>Mucoromycota</taxon>
        <taxon>Mortierellomycotina</taxon>
        <taxon>Mortierellomycetes</taxon>
        <taxon>Mortierellales</taxon>
        <taxon>Mortierellaceae</taxon>
        <taxon>Linnemannia</taxon>
    </lineage>
</organism>
<dbReference type="InterPro" id="IPR050767">
    <property type="entry name" value="Sel1_AlgK"/>
</dbReference>
<dbReference type="AlphaFoldDB" id="A0A197JGT9"/>
<dbReference type="PANTHER" id="PTHR11102">
    <property type="entry name" value="SEL-1-LIKE PROTEIN"/>
    <property type="match status" value="1"/>
</dbReference>
<sequence length="584" mass="64508">MTQEHLQGFRSVHKSELPSSTLVPFDSPNITHIGCYTDPDINMDFILWEDIQRVFDKALFVRNKTKIMSFVIGNDYRLIEAAPDIVLDVVVDDKPITATDTETVDAIASLQLAVQNILLNMPHRTPIGSTTHDLPYGNETEVTPEHGHTSNPEITSPHRGPQASECHSQGNNNVNTIENQRSQATGNATQRLYDPQDESAIKDMTLMQTMINAHNGDIQAVVALGDRYKDGRELQQDCHAALGWYCKAVDQGHIRSQYNIGLLYDQGHNTVPRSHTKAFEWFLKAAIQGDVDAQVKVSQAYTDGAGVPEDHIEAMEWSVKAAENGHARMQCNMGAAYEKGHGVPQSDSRSFRWYLKAADQGFAEAQDVPEDGTKAIEWYTKAADQDLPAAQCALARSHKLGLCGLPKDRSKAVDWYIKAAVQGHAEAQSMLRKIYYDSRPFFDSDWSLDSEVQSSIEEWFKDAAKQGVAYAQVCMADMYSDGRGVDKDNFKAFEWYLKAAKQGNEGAQRSVAFSRGHRWRPMKHLAGPVTSPCPGSGANGVNNSPAAPVTDAFSDFDLAQEMDRVQGGCCGSSFVSAKVFPLVL</sequence>
<comment type="similarity">
    <text evidence="1">Belongs to the sel-1 family.</text>
</comment>
<dbReference type="PANTHER" id="PTHR11102:SF160">
    <property type="entry name" value="ERAD-ASSOCIATED E3 UBIQUITIN-PROTEIN LIGASE COMPONENT HRD3"/>
    <property type="match status" value="1"/>
</dbReference>
<dbReference type="STRING" id="1314771.A0A197JGT9"/>
<name>A0A197JGT9_9FUNG</name>
<accession>A0A197JGT9</accession>
<dbReference type="EMBL" id="KV442114">
    <property type="protein sequence ID" value="OAQ23604.1"/>
    <property type="molecule type" value="Genomic_DNA"/>
</dbReference>
<dbReference type="SUPFAM" id="SSF81901">
    <property type="entry name" value="HCP-like"/>
    <property type="match status" value="3"/>
</dbReference>
<evidence type="ECO:0000313" key="4">
    <source>
        <dbReference type="Proteomes" id="UP000078512"/>
    </source>
</evidence>
<dbReference type="InterPro" id="IPR006597">
    <property type="entry name" value="Sel1-like"/>
</dbReference>
<dbReference type="Proteomes" id="UP000078512">
    <property type="component" value="Unassembled WGS sequence"/>
</dbReference>